<evidence type="ECO:0008006" key="3">
    <source>
        <dbReference type="Google" id="ProtNLM"/>
    </source>
</evidence>
<proteinExistence type="predicted"/>
<evidence type="ECO:0000313" key="2">
    <source>
        <dbReference type="Proteomes" id="UP000284057"/>
    </source>
</evidence>
<comment type="caution">
    <text evidence="1">The sequence shown here is derived from an EMBL/GenBank/DDBJ whole genome shotgun (WGS) entry which is preliminary data.</text>
</comment>
<dbReference type="RefSeq" id="WP_119658147.1">
    <property type="nucleotide sequence ID" value="NZ_QUAL01000012.1"/>
</dbReference>
<dbReference type="SUPFAM" id="SSF160424">
    <property type="entry name" value="BH3703-like"/>
    <property type="match status" value="1"/>
</dbReference>
<organism evidence="1 2">
    <name type="scientific">Jiangella rhizosphaerae</name>
    <dbReference type="NCBI Taxonomy" id="2293569"/>
    <lineage>
        <taxon>Bacteria</taxon>
        <taxon>Bacillati</taxon>
        <taxon>Actinomycetota</taxon>
        <taxon>Actinomycetes</taxon>
        <taxon>Jiangellales</taxon>
        <taxon>Jiangellaceae</taxon>
        <taxon>Jiangella</taxon>
    </lineage>
</organism>
<dbReference type="AlphaFoldDB" id="A0A418KXX4"/>
<reference evidence="1 2" key="1">
    <citation type="submission" date="2018-09" db="EMBL/GenBank/DDBJ databases">
        <title>Isolation, diversity and antifungal activity of actinobacteria from wheat.</title>
        <authorList>
            <person name="Han C."/>
        </authorList>
    </citation>
    <scope>NUCLEOTIDE SEQUENCE [LARGE SCALE GENOMIC DNA]</scope>
    <source>
        <strain evidence="1 2">NEAU-YY265</strain>
    </source>
</reference>
<dbReference type="EMBL" id="QUAL01000012">
    <property type="protein sequence ID" value="RIQ36972.1"/>
    <property type="molecule type" value="Genomic_DNA"/>
</dbReference>
<gene>
    <name evidence="1" type="ORF">DY240_01170</name>
</gene>
<dbReference type="InterPro" id="IPR036170">
    <property type="entry name" value="YezG-like_sf"/>
</dbReference>
<sequence length="152" mass="16117">MSIPDQPLEKAVGEAMIAAEEVPGGWKTLTLDVTAAGDLIESGFEAAMPDGSTEDLEPPDDANHAARALRKAMYKPGVGTWWNATFTVDANSKVVKATYDYDNPPLGGMVDDADPDAGGDADAALMLKDHRLFPRDDAHLPAWHPARAGTST</sequence>
<dbReference type="Proteomes" id="UP000284057">
    <property type="component" value="Unassembled WGS sequence"/>
</dbReference>
<dbReference type="OrthoDB" id="275232at2"/>
<accession>A0A418KXX4</accession>
<protein>
    <recommendedName>
        <fullName evidence="3">DUF600 family protein</fullName>
    </recommendedName>
</protein>
<name>A0A418KXX4_9ACTN</name>
<keyword evidence="2" id="KW-1185">Reference proteome</keyword>
<evidence type="ECO:0000313" key="1">
    <source>
        <dbReference type="EMBL" id="RIQ36972.1"/>
    </source>
</evidence>